<reference evidence="1" key="1">
    <citation type="submission" date="2023-04" db="EMBL/GenBank/DDBJ databases">
        <authorList>
            <consortium name="ELIXIR-Norway"/>
        </authorList>
    </citation>
    <scope>NUCLEOTIDE SEQUENCE [LARGE SCALE GENOMIC DNA]</scope>
</reference>
<proteinExistence type="predicted"/>
<evidence type="ECO:0000313" key="1">
    <source>
        <dbReference type="EMBL" id="CAI9160949.1"/>
    </source>
</evidence>
<accession>A0ABN8YMI7</accession>
<evidence type="ECO:0000313" key="2">
    <source>
        <dbReference type="Proteomes" id="UP001176941"/>
    </source>
</evidence>
<dbReference type="Proteomes" id="UP001176941">
    <property type="component" value="Chromosome 2"/>
</dbReference>
<dbReference type="EMBL" id="OX459938">
    <property type="protein sequence ID" value="CAI9160949.1"/>
    <property type="molecule type" value="Genomic_DNA"/>
</dbReference>
<name>A0ABN8YMI7_RANTA</name>
<organism evidence="1 2">
    <name type="scientific">Rangifer tarandus platyrhynchus</name>
    <name type="common">Svalbard reindeer</name>
    <dbReference type="NCBI Taxonomy" id="3082113"/>
    <lineage>
        <taxon>Eukaryota</taxon>
        <taxon>Metazoa</taxon>
        <taxon>Chordata</taxon>
        <taxon>Craniata</taxon>
        <taxon>Vertebrata</taxon>
        <taxon>Euteleostomi</taxon>
        <taxon>Mammalia</taxon>
        <taxon>Eutheria</taxon>
        <taxon>Laurasiatheria</taxon>
        <taxon>Artiodactyla</taxon>
        <taxon>Ruminantia</taxon>
        <taxon>Pecora</taxon>
        <taxon>Cervidae</taxon>
        <taxon>Odocoileinae</taxon>
        <taxon>Rangifer</taxon>
    </lineage>
</organism>
<sequence length="105" mass="11209">MRNGEETAALLNSQWGLSQVRACACPAPAALPKPPQRFTTDERTPASPHSDAVALRCLWSSEKTHSSCLCPAPVTLLVRTRLLHAPGRAHTEVTPTVSGLSEVPT</sequence>
<keyword evidence="2" id="KW-1185">Reference proteome</keyword>
<gene>
    <name evidence="1" type="ORF">MRATA1EN1_LOCUS9911</name>
</gene>
<protein>
    <submittedName>
        <fullName evidence="1">Uncharacterized protein</fullName>
    </submittedName>
</protein>